<name>A0A1I2CV80_9RHOB</name>
<accession>A0A1I2CV80</accession>
<dbReference type="AlphaFoldDB" id="A0A1I2CV80"/>
<dbReference type="RefSeq" id="WP_149757924.1">
    <property type="nucleotide sequence ID" value="NZ_FOMS01000014.1"/>
</dbReference>
<sequence>MTDTSTLPDSQATAPGETPRQQEQNKAFATPRNLGAKLRMWFDPQHICVLTIGKTASSAIIQGFVDAGVPAYQAHTLHRAPQEYLFVDGLPERPLQNAAFQVKTRSWLALTQSRPKRFVTTFRDPFARNMSAFFEQSWKLGVKVEDMTTEELIALYEKHGPHDTTRTWFAQNLARPFGLNIAEVNLRDQPVQVLVRDKRRFLLMKYENQAPWETSLSDFAGKPVQLERRNDSKRKSYSDAITRLKATWRPAPQIVRRTLDVALWDALYTSEEKQAIRTRWDIPETLAP</sequence>
<organism evidence="2 3">
    <name type="scientific">Roseivivax sediminis</name>
    <dbReference type="NCBI Taxonomy" id="936889"/>
    <lineage>
        <taxon>Bacteria</taxon>
        <taxon>Pseudomonadati</taxon>
        <taxon>Pseudomonadota</taxon>
        <taxon>Alphaproteobacteria</taxon>
        <taxon>Rhodobacterales</taxon>
        <taxon>Roseobacteraceae</taxon>
        <taxon>Roseivivax</taxon>
    </lineage>
</organism>
<proteinExistence type="predicted"/>
<reference evidence="2 3" key="1">
    <citation type="submission" date="2016-10" db="EMBL/GenBank/DDBJ databases">
        <authorList>
            <person name="Varghese N."/>
            <person name="Submissions S."/>
        </authorList>
    </citation>
    <scope>NUCLEOTIDE SEQUENCE [LARGE SCALE GENOMIC DNA]</scope>
    <source>
        <strain evidence="3">YIM D21,KCTC 23444,ACCC 10710</strain>
    </source>
</reference>
<dbReference type="Proteomes" id="UP000325289">
    <property type="component" value="Unassembled WGS sequence"/>
</dbReference>
<evidence type="ECO:0000313" key="2">
    <source>
        <dbReference type="EMBL" id="SFE72178.1"/>
    </source>
</evidence>
<feature type="region of interest" description="Disordered" evidence="1">
    <location>
        <begin position="1"/>
        <end position="26"/>
    </location>
</feature>
<evidence type="ECO:0000256" key="1">
    <source>
        <dbReference type="SAM" id="MobiDB-lite"/>
    </source>
</evidence>
<keyword evidence="3" id="KW-1185">Reference proteome</keyword>
<gene>
    <name evidence="2" type="ORF">SAMN04515678_11498</name>
</gene>
<protein>
    <submittedName>
        <fullName evidence="2">Capsular polysaccharide synthesis protein</fullName>
    </submittedName>
</protein>
<dbReference type="OrthoDB" id="286125at2"/>
<evidence type="ECO:0000313" key="3">
    <source>
        <dbReference type="Proteomes" id="UP000325289"/>
    </source>
</evidence>
<dbReference type="EMBL" id="FOMS01000014">
    <property type="protein sequence ID" value="SFE72178.1"/>
    <property type="molecule type" value="Genomic_DNA"/>
</dbReference>